<accession>A0A848H9Q7</accession>
<keyword evidence="4" id="KW-1185">Reference proteome</keyword>
<dbReference type="PIRSF" id="PIRSF017082">
    <property type="entry name" value="YflP"/>
    <property type="match status" value="1"/>
</dbReference>
<evidence type="ECO:0000256" key="1">
    <source>
        <dbReference type="ARBA" id="ARBA00006987"/>
    </source>
</evidence>
<reference evidence="3 4" key="1">
    <citation type="submission" date="2020-04" db="EMBL/GenBank/DDBJ databases">
        <title>Ramlibacter sp. G-1-2-2 isolated from soil.</title>
        <authorList>
            <person name="Dahal R.H."/>
        </authorList>
    </citation>
    <scope>NUCLEOTIDE SEQUENCE [LARGE SCALE GENOMIC DNA]</scope>
    <source>
        <strain evidence="3 4">G-1-2-2</strain>
    </source>
</reference>
<feature type="signal peptide" evidence="2">
    <location>
        <begin position="1"/>
        <end position="24"/>
    </location>
</feature>
<dbReference type="RefSeq" id="WP_169420978.1">
    <property type="nucleotide sequence ID" value="NZ_JABBFX010000002.1"/>
</dbReference>
<organism evidence="3 4">
    <name type="scientific">Ramlibacter agri</name>
    <dbReference type="NCBI Taxonomy" id="2728837"/>
    <lineage>
        <taxon>Bacteria</taxon>
        <taxon>Pseudomonadati</taxon>
        <taxon>Pseudomonadota</taxon>
        <taxon>Betaproteobacteria</taxon>
        <taxon>Burkholderiales</taxon>
        <taxon>Comamonadaceae</taxon>
        <taxon>Ramlibacter</taxon>
    </lineage>
</organism>
<comment type="caution">
    <text evidence="3">The sequence shown here is derived from an EMBL/GenBank/DDBJ whole genome shotgun (WGS) entry which is preliminary data.</text>
</comment>
<keyword evidence="2" id="KW-0732">Signal</keyword>
<evidence type="ECO:0000313" key="3">
    <source>
        <dbReference type="EMBL" id="NML46732.1"/>
    </source>
</evidence>
<sequence>MTYKHLRTFFLALAAVAATGQAYALQAWPARPVTIVVPYTAGGGTDAVARVLAQFLQKHWNQSVIVENIAGADGIIGTERALARPADGYTLVLQLGTMLLWKPAETGGRDLVSEMKLLSLIQKAPMSFAVSSKFPGSTLADYVQYCKAHPCGIGSATRYAQLIGTHFADTAGLKDTVQVSYKGGSQMTTDLLGGHLSMAIISVASGAKFVEAGQMKMLAVSSAQRFPQAPALPTLAESGYQVFGESWYGLMTNKEVPAPALAAIEAALAAAGRDPALRSFIERAGGVAVFNSPAEFEAIAARERAYLGPLLAKYPAIN</sequence>
<evidence type="ECO:0000313" key="4">
    <source>
        <dbReference type="Proteomes" id="UP000541185"/>
    </source>
</evidence>
<gene>
    <name evidence="3" type="ORF">HHL11_23515</name>
</gene>
<dbReference type="PANTHER" id="PTHR42928">
    <property type="entry name" value="TRICARBOXYLATE-BINDING PROTEIN"/>
    <property type="match status" value="1"/>
</dbReference>
<protein>
    <submittedName>
        <fullName evidence="3">Tripartite tricarboxylate transporter substrate binding protein</fullName>
    </submittedName>
</protein>
<feature type="chain" id="PRO_5032453473" evidence="2">
    <location>
        <begin position="25"/>
        <end position="318"/>
    </location>
</feature>
<dbReference type="Proteomes" id="UP000541185">
    <property type="component" value="Unassembled WGS sequence"/>
</dbReference>
<dbReference type="CDD" id="cd07012">
    <property type="entry name" value="PBP2_Bug_TTT"/>
    <property type="match status" value="1"/>
</dbReference>
<dbReference type="Pfam" id="PF03401">
    <property type="entry name" value="TctC"/>
    <property type="match status" value="1"/>
</dbReference>
<dbReference type="InterPro" id="IPR042100">
    <property type="entry name" value="Bug_dom1"/>
</dbReference>
<comment type="similarity">
    <text evidence="1">Belongs to the UPF0065 (bug) family.</text>
</comment>
<dbReference type="AlphaFoldDB" id="A0A848H9Q7"/>
<dbReference type="InterPro" id="IPR005064">
    <property type="entry name" value="BUG"/>
</dbReference>
<dbReference type="SUPFAM" id="SSF53850">
    <property type="entry name" value="Periplasmic binding protein-like II"/>
    <property type="match status" value="1"/>
</dbReference>
<evidence type="ECO:0000256" key="2">
    <source>
        <dbReference type="SAM" id="SignalP"/>
    </source>
</evidence>
<proteinExistence type="inferred from homology"/>
<dbReference type="PANTHER" id="PTHR42928:SF5">
    <property type="entry name" value="BLR1237 PROTEIN"/>
    <property type="match status" value="1"/>
</dbReference>
<name>A0A848H9Q7_9BURK</name>
<dbReference type="Gene3D" id="3.40.190.10">
    <property type="entry name" value="Periplasmic binding protein-like II"/>
    <property type="match status" value="1"/>
</dbReference>
<dbReference type="Gene3D" id="3.40.190.150">
    <property type="entry name" value="Bordetella uptake gene, domain 1"/>
    <property type="match status" value="1"/>
</dbReference>
<dbReference type="EMBL" id="JABBFX010000002">
    <property type="protein sequence ID" value="NML46732.1"/>
    <property type="molecule type" value="Genomic_DNA"/>
</dbReference>